<evidence type="ECO:0000313" key="2">
    <source>
        <dbReference type="Proteomes" id="UP001163603"/>
    </source>
</evidence>
<organism evidence="1 2">
    <name type="scientific">Pistacia integerrima</name>
    <dbReference type="NCBI Taxonomy" id="434235"/>
    <lineage>
        <taxon>Eukaryota</taxon>
        <taxon>Viridiplantae</taxon>
        <taxon>Streptophyta</taxon>
        <taxon>Embryophyta</taxon>
        <taxon>Tracheophyta</taxon>
        <taxon>Spermatophyta</taxon>
        <taxon>Magnoliopsida</taxon>
        <taxon>eudicotyledons</taxon>
        <taxon>Gunneridae</taxon>
        <taxon>Pentapetalae</taxon>
        <taxon>rosids</taxon>
        <taxon>malvids</taxon>
        <taxon>Sapindales</taxon>
        <taxon>Anacardiaceae</taxon>
        <taxon>Pistacia</taxon>
    </lineage>
</organism>
<evidence type="ECO:0000313" key="1">
    <source>
        <dbReference type="EMBL" id="KAJ0048438.1"/>
    </source>
</evidence>
<dbReference type="EMBL" id="CM047737">
    <property type="protein sequence ID" value="KAJ0048438.1"/>
    <property type="molecule type" value="Genomic_DNA"/>
</dbReference>
<accession>A0ACC0ZD25</accession>
<sequence length="552" mass="61547">MLTSQISPSISSHFCGLQVYPQKQRSKEPRKCTSRVQTVALRENVDYDSTAIDSVSAVDALTSCTSSRNIELGFCLHALVLKSGLNDNVFVNNSLLNMYTKCKNIEDAARLFDHMPERTIVSWTSMISGYCQNGAADKAITLFCEMLKHVYPNEFTLAALLQACAKKDDSVLVRCIHCIMVKLGLVSDNFLRNSLIDAYAKSGLLLCAEKLLERFSCQDVVSWTSVISGYVFNGMMDEALVIFIRMQGAGTLPNEWVHGLVIKLGMSSNDLIVNSLVEIPETMASLLQQCGMKLGKEIHGYLIKHDFFPCIVIENSLIDMYAEIGESESAYQLFARMNNRDMVFLEYHDDMPCEECVNPSLFKLSIIAARPGKLDLAEKIFKEMLVKDLGSWNSLITAYGSAAKVRAEMRGLKGMGKEGGWSSVEVGGNRKLKRDMDPDSVKSTLSNLAFGNVIAAAARDYQKEILAQEKARASASANEEVDLDELMDDPELEKLHADRIAALKKEAEKRQVLQMKGHGEYREIGEGDFLGEVTGSEKVICHFYHKEFYRCK</sequence>
<proteinExistence type="predicted"/>
<protein>
    <submittedName>
        <fullName evidence="1">Uncharacterized protein</fullName>
    </submittedName>
</protein>
<keyword evidence="2" id="KW-1185">Reference proteome</keyword>
<comment type="caution">
    <text evidence="1">The sequence shown here is derived from an EMBL/GenBank/DDBJ whole genome shotgun (WGS) entry which is preliminary data.</text>
</comment>
<dbReference type="Proteomes" id="UP001163603">
    <property type="component" value="Chromosome 2"/>
</dbReference>
<reference evidence="2" key="1">
    <citation type="journal article" date="2023" name="G3 (Bethesda)">
        <title>Genome assembly and association tests identify interacting loci associated with vigor, precocity, and sex in interspecific pistachio rootstocks.</title>
        <authorList>
            <person name="Palmer W."/>
            <person name="Jacygrad E."/>
            <person name="Sagayaradj S."/>
            <person name="Cavanaugh K."/>
            <person name="Han R."/>
            <person name="Bertier L."/>
            <person name="Beede B."/>
            <person name="Kafkas S."/>
            <person name="Golino D."/>
            <person name="Preece J."/>
            <person name="Michelmore R."/>
        </authorList>
    </citation>
    <scope>NUCLEOTIDE SEQUENCE [LARGE SCALE GENOMIC DNA]</scope>
</reference>
<name>A0ACC0ZD25_9ROSI</name>
<gene>
    <name evidence="1" type="ORF">Pint_15103</name>
</gene>